<feature type="compositionally biased region" description="Polar residues" evidence="1">
    <location>
        <begin position="68"/>
        <end position="77"/>
    </location>
</feature>
<accession>A0A7S2KGV1</accession>
<protein>
    <recommendedName>
        <fullName evidence="2">WDR36/Utp21 C-terminal domain-containing protein</fullName>
    </recommendedName>
</protein>
<dbReference type="GO" id="GO:0006364">
    <property type="term" value="P:rRNA processing"/>
    <property type="evidence" value="ECO:0007669"/>
    <property type="project" value="InterPro"/>
</dbReference>
<dbReference type="InterPro" id="IPR015943">
    <property type="entry name" value="WD40/YVTN_repeat-like_dom_sf"/>
</dbReference>
<organism evidence="3">
    <name type="scientific">Bigelowiella natans</name>
    <name type="common">Pedinomonas minutissima</name>
    <name type="synonym">Chlorarachnion sp. (strain CCMP621)</name>
    <dbReference type="NCBI Taxonomy" id="227086"/>
    <lineage>
        <taxon>Eukaryota</taxon>
        <taxon>Sar</taxon>
        <taxon>Rhizaria</taxon>
        <taxon>Cercozoa</taxon>
        <taxon>Chlorarachniophyceae</taxon>
        <taxon>Bigelowiella</taxon>
    </lineage>
</organism>
<feature type="compositionally biased region" description="Low complexity" evidence="1">
    <location>
        <begin position="228"/>
        <end position="241"/>
    </location>
</feature>
<dbReference type="GO" id="GO:0034388">
    <property type="term" value="C:Pwp2p-containing subcomplex of 90S preribosome"/>
    <property type="evidence" value="ECO:0007669"/>
    <property type="project" value="TreeGrafter"/>
</dbReference>
<dbReference type="Gene3D" id="2.130.10.10">
    <property type="entry name" value="YVTN repeat-like/Quinoprotein amine dehydrogenase"/>
    <property type="match status" value="1"/>
</dbReference>
<proteinExistence type="predicted"/>
<dbReference type="AlphaFoldDB" id="A0A7S2KGV1"/>
<feature type="domain" description="WDR36/Utp21 C-terminal" evidence="2">
    <location>
        <begin position="109"/>
        <end position="350"/>
    </location>
</feature>
<feature type="compositionally biased region" description="Low complexity" evidence="1">
    <location>
        <begin position="201"/>
        <end position="218"/>
    </location>
</feature>
<evidence type="ECO:0000259" key="2">
    <source>
        <dbReference type="Pfam" id="PF04192"/>
    </source>
</evidence>
<sequence length="355" mass="39078">MIDWMVFSKAPVSLAFSSRGDFLVTAHTGNVGLFLWANKTYSGHVYLGGGVPSTPHEIDVESLEHTNDPSQSSTVAKQQADADEKDNDDSLFSTIHMKGGVIPKCKGALTLSGLPESRWAHLNSLEMIKERNKPSMPVKAPPEAPFFLNVTSGINPTLNPETLASSLEQEGDSKQRVHGKSGSILPESRLTRLMVTAAAAYKNNNNNNAKDSKGNGSNPREIGDEKSLNSSSESSSSSLSSPFQPVTEFLRGLGPSAIDAEIRNLASDPNTERRDLAAALTYFEAEIKSLRNFEFINAILSLFLKVHHENIMSHKFTLRKKLKAVREVQKETWRAVERQFHYTLCMVNHLSGIQQ</sequence>
<gene>
    <name evidence="3" type="ORF">BIGN1055_LOCUS228</name>
</gene>
<name>A0A7S2KGV1_BIGNA</name>
<dbReference type="PANTHER" id="PTHR22840:SF12">
    <property type="entry name" value="WD REPEAT-CONTAINING PROTEIN 36"/>
    <property type="match status" value="1"/>
</dbReference>
<feature type="region of interest" description="Disordered" evidence="1">
    <location>
        <begin position="63"/>
        <end position="90"/>
    </location>
</feature>
<dbReference type="PANTHER" id="PTHR22840">
    <property type="entry name" value="WD REPEAT-CONTAINING PROTEIN 36"/>
    <property type="match status" value="1"/>
</dbReference>
<dbReference type="EMBL" id="HBHA01000354">
    <property type="protein sequence ID" value="CAD9576575.1"/>
    <property type="molecule type" value="Transcribed_RNA"/>
</dbReference>
<dbReference type="Pfam" id="PF04192">
    <property type="entry name" value="Utp21"/>
    <property type="match status" value="1"/>
</dbReference>
<evidence type="ECO:0000256" key="1">
    <source>
        <dbReference type="SAM" id="MobiDB-lite"/>
    </source>
</evidence>
<evidence type="ECO:0000313" key="3">
    <source>
        <dbReference type="EMBL" id="CAD9576575.1"/>
    </source>
</evidence>
<feature type="region of interest" description="Disordered" evidence="1">
    <location>
        <begin position="201"/>
        <end position="243"/>
    </location>
</feature>
<dbReference type="InterPro" id="IPR007319">
    <property type="entry name" value="WDR36/Utp21_C"/>
</dbReference>
<dbReference type="GO" id="GO:0032040">
    <property type="term" value="C:small-subunit processome"/>
    <property type="evidence" value="ECO:0007669"/>
    <property type="project" value="InterPro"/>
</dbReference>
<reference evidence="3" key="1">
    <citation type="submission" date="2021-01" db="EMBL/GenBank/DDBJ databases">
        <authorList>
            <person name="Corre E."/>
            <person name="Pelletier E."/>
            <person name="Niang G."/>
            <person name="Scheremetjew M."/>
            <person name="Finn R."/>
            <person name="Kale V."/>
            <person name="Holt S."/>
            <person name="Cochrane G."/>
            <person name="Meng A."/>
            <person name="Brown T."/>
            <person name="Cohen L."/>
        </authorList>
    </citation>
    <scope>NUCLEOTIDE SEQUENCE</scope>
    <source>
        <strain evidence="3">CCMP1258.1</strain>
    </source>
</reference>